<protein>
    <submittedName>
        <fullName evidence="1">Uncharacterized protein</fullName>
    </submittedName>
</protein>
<dbReference type="RefSeq" id="WP_168974067.1">
    <property type="nucleotide sequence ID" value="NZ_JABAGJ010000011.1"/>
</dbReference>
<gene>
    <name evidence="1" type="ORF">HF843_07870</name>
</gene>
<reference evidence="1 2" key="1">
    <citation type="submission" date="2020-04" db="EMBL/GenBank/DDBJ databases">
        <authorList>
            <person name="Hitch T.C.A."/>
            <person name="Wylensek D."/>
            <person name="Clavel T."/>
        </authorList>
    </citation>
    <scope>NUCLEOTIDE SEQUENCE [LARGE SCALE GENOMIC DNA]</scope>
    <source>
        <strain evidence="1 2">WCA-130-P53-4B</strain>
    </source>
</reference>
<organism evidence="1 2">
    <name type="scientific">Bifidobacterium boum</name>
    <dbReference type="NCBI Taxonomy" id="78343"/>
    <lineage>
        <taxon>Bacteria</taxon>
        <taxon>Bacillati</taxon>
        <taxon>Actinomycetota</taxon>
        <taxon>Actinomycetes</taxon>
        <taxon>Bifidobacteriales</taxon>
        <taxon>Bifidobacteriaceae</taxon>
        <taxon>Bifidobacterium</taxon>
    </lineage>
</organism>
<name>A0A848D4X7_9BIFI</name>
<accession>A0A848D4X7</accession>
<evidence type="ECO:0000313" key="1">
    <source>
        <dbReference type="EMBL" id="NMF03074.1"/>
    </source>
</evidence>
<comment type="caution">
    <text evidence="1">The sequence shown here is derived from an EMBL/GenBank/DDBJ whole genome shotgun (WGS) entry which is preliminary data.</text>
</comment>
<dbReference type="EMBL" id="JABAGJ010000011">
    <property type="protein sequence ID" value="NMF03074.1"/>
    <property type="molecule type" value="Genomic_DNA"/>
</dbReference>
<evidence type="ECO:0000313" key="2">
    <source>
        <dbReference type="Proteomes" id="UP000583419"/>
    </source>
</evidence>
<dbReference type="AlphaFoldDB" id="A0A848D4X7"/>
<dbReference type="Proteomes" id="UP000583419">
    <property type="component" value="Unassembled WGS sequence"/>
</dbReference>
<sequence>MSNINSLSESIGGTKCWRRVVAVGKPIGKLFGAAGTILMAADALKTGTRTIIGYFLDSLKKGAHDTFTQR</sequence>
<proteinExistence type="predicted"/>